<dbReference type="EC" id="2.1.1.68" evidence="6"/>
<dbReference type="AlphaFoldDB" id="A0A2Z6P3W3"/>
<evidence type="ECO:0000259" key="11">
    <source>
        <dbReference type="Pfam" id="PF08100"/>
    </source>
</evidence>
<keyword evidence="13" id="KW-1185">Reference proteome</keyword>
<evidence type="ECO:0000256" key="7">
    <source>
        <dbReference type="ARBA" id="ARBA00045231"/>
    </source>
</evidence>
<dbReference type="PROSITE" id="PS51683">
    <property type="entry name" value="SAM_OMT_II"/>
    <property type="match status" value="1"/>
</dbReference>
<accession>A0A2Z6P3W3</accession>
<dbReference type="Proteomes" id="UP000242715">
    <property type="component" value="Unassembled WGS sequence"/>
</dbReference>
<sequence length="376" mass="42337">MDSLSNSKNNVECESKSIENREEQEAIEDEEESFSYAIQLAISIALPMALQSAIELGVFEVLQNAGEGARLSADEIVSRLSKINNPEASKMLDRILALLASHSVLKCFIATNSFQRHYSMTLVAKYFAPNSDGVSLGPLIALNNDKIVLSSWSQLKDAIQEGGTPFNRFHGSHFFDLPSLDSRFNQVLNQAMDNHTTIVMKKVLLECYKSFKDIKSLVDVGGGLGININMITSKYTHIRGINFDLPHVIQHALYSPGVEHIGGDMFESVPNGDAIFMKWILHDWSDESCLKLLKNCYDAIPDDGKVIVLEALLPIMPKNEVAWKSISQMDILMMTHCREGRERTEQEFMDLATKAGFRGIKYECCIYNFWLMEFFK</sequence>
<keyword evidence="4" id="KW-0949">S-adenosyl-L-methionine</keyword>
<dbReference type="Gene3D" id="1.10.10.10">
    <property type="entry name" value="Winged helix-like DNA-binding domain superfamily/Winged helix DNA-binding domain"/>
    <property type="match status" value="1"/>
</dbReference>
<comment type="function">
    <text evidence="7">Catalyzes the conversion of caffeic acid to ferulic acid and of 5-hydroxyferulic acid to sinapic acid. The resulting products may subsequently be converted to the corresponding alcohols that are incorporated into lignins.</text>
</comment>
<comment type="pathway">
    <text evidence="1">Aromatic compound metabolism; phenylpropanoid biosynthesis.</text>
</comment>
<dbReference type="PANTHER" id="PTHR11746">
    <property type="entry name" value="O-METHYLTRANSFERASE"/>
    <property type="match status" value="1"/>
</dbReference>
<reference evidence="13" key="1">
    <citation type="journal article" date="2017" name="Front. Plant Sci.">
        <title>Climate Clever Clovers: New Paradigm to Reduce the Environmental Footprint of Ruminants by Breeding Low Methanogenic Forages Utilizing Haplotype Variation.</title>
        <authorList>
            <person name="Kaur P."/>
            <person name="Appels R."/>
            <person name="Bayer P.E."/>
            <person name="Keeble-Gagnere G."/>
            <person name="Wang J."/>
            <person name="Hirakawa H."/>
            <person name="Shirasawa K."/>
            <person name="Vercoe P."/>
            <person name="Stefanova K."/>
            <person name="Durmic Z."/>
            <person name="Nichols P."/>
            <person name="Revell C."/>
            <person name="Isobe S.N."/>
            <person name="Edwards D."/>
            <person name="Erskine W."/>
        </authorList>
    </citation>
    <scope>NUCLEOTIDE SEQUENCE [LARGE SCALE GENOMIC DNA]</scope>
    <source>
        <strain evidence="13">cv. Daliak</strain>
    </source>
</reference>
<keyword evidence="3" id="KW-0808">Transferase</keyword>
<feature type="compositionally biased region" description="Polar residues" evidence="9">
    <location>
        <begin position="1"/>
        <end position="10"/>
    </location>
</feature>
<dbReference type="InterPro" id="IPR029063">
    <property type="entry name" value="SAM-dependent_MTases_sf"/>
</dbReference>
<evidence type="ECO:0000256" key="5">
    <source>
        <dbReference type="ARBA" id="ARBA00022733"/>
    </source>
</evidence>
<feature type="domain" description="O-methyltransferase dimerisation" evidence="11">
    <location>
        <begin position="39"/>
        <end position="128"/>
    </location>
</feature>
<evidence type="ECO:0000256" key="9">
    <source>
        <dbReference type="SAM" id="MobiDB-lite"/>
    </source>
</evidence>
<keyword evidence="5" id="KW-0438">Lignin biosynthesis</keyword>
<dbReference type="GO" id="GO:0046983">
    <property type="term" value="F:protein dimerization activity"/>
    <property type="evidence" value="ECO:0007669"/>
    <property type="project" value="InterPro"/>
</dbReference>
<dbReference type="GO" id="GO:0008757">
    <property type="term" value="F:S-adenosylmethionine-dependent methyltransferase activity"/>
    <property type="evidence" value="ECO:0007669"/>
    <property type="project" value="UniProtKB-ARBA"/>
</dbReference>
<keyword evidence="2" id="KW-0489">Methyltransferase</keyword>
<dbReference type="EMBL" id="DF974973">
    <property type="protein sequence ID" value="GAU51098.1"/>
    <property type="molecule type" value="Genomic_DNA"/>
</dbReference>
<dbReference type="InterPro" id="IPR016461">
    <property type="entry name" value="COMT-like"/>
</dbReference>
<dbReference type="FunFam" id="3.40.50.150:FF:000061">
    <property type="entry name" value="Caffeic acid O-methyltransferase"/>
    <property type="match status" value="1"/>
</dbReference>
<feature type="compositionally biased region" description="Basic and acidic residues" evidence="9">
    <location>
        <begin position="11"/>
        <end position="24"/>
    </location>
</feature>
<organism evidence="12 13">
    <name type="scientific">Trifolium subterraneum</name>
    <name type="common">Subterranean clover</name>
    <dbReference type="NCBI Taxonomy" id="3900"/>
    <lineage>
        <taxon>Eukaryota</taxon>
        <taxon>Viridiplantae</taxon>
        <taxon>Streptophyta</taxon>
        <taxon>Embryophyta</taxon>
        <taxon>Tracheophyta</taxon>
        <taxon>Spermatophyta</taxon>
        <taxon>Magnoliopsida</taxon>
        <taxon>eudicotyledons</taxon>
        <taxon>Gunneridae</taxon>
        <taxon>Pentapetalae</taxon>
        <taxon>rosids</taxon>
        <taxon>fabids</taxon>
        <taxon>Fabales</taxon>
        <taxon>Fabaceae</taxon>
        <taxon>Papilionoideae</taxon>
        <taxon>50 kb inversion clade</taxon>
        <taxon>NPAAA clade</taxon>
        <taxon>Hologalegina</taxon>
        <taxon>IRL clade</taxon>
        <taxon>Trifolieae</taxon>
        <taxon>Trifolium</taxon>
    </lineage>
</organism>
<feature type="domain" description="O-methyltransferase C-terminal" evidence="10">
    <location>
        <begin position="152"/>
        <end position="358"/>
    </location>
</feature>
<proteinExistence type="predicted"/>
<dbReference type="SUPFAM" id="SSF46785">
    <property type="entry name" value="Winged helix' DNA-binding domain"/>
    <property type="match status" value="1"/>
</dbReference>
<dbReference type="FunFam" id="1.10.10.10:FF:000357">
    <property type="entry name" value="Caffeic acid 3-O-methyltransferase"/>
    <property type="match status" value="1"/>
</dbReference>
<evidence type="ECO:0000256" key="2">
    <source>
        <dbReference type="ARBA" id="ARBA00022603"/>
    </source>
</evidence>
<dbReference type="GO" id="GO:0009809">
    <property type="term" value="P:lignin biosynthetic process"/>
    <property type="evidence" value="ECO:0007669"/>
    <property type="project" value="UniProtKB-KW"/>
</dbReference>
<dbReference type="InterPro" id="IPR036388">
    <property type="entry name" value="WH-like_DNA-bd_sf"/>
</dbReference>
<evidence type="ECO:0000256" key="4">
    <source>
        <dbReference type="ARBA" id="ARBA00022691"/>
    </source>
</evidence>
<feature type="region of interest" description="Disordered" evidence="9">
    <location>
        <begin position="1"/>
        <end position="26"/>
    </location>
</feature>
<dbReference type="GO" id="GO:0047763">
    <property type="term" value="F:caffeate O-methyltransferase activity"/>
    <property type="evidence" value="ECO:0007669"/>
    <property type="project" value="UniProtKB-EC"/>
</dbReference>
<dbReference type="InterPro" id="IPR036390">
    <property type="entry name" value="WH_DNA-bd_sf"/>
</dbReference>
<evidence type="ECO:0000256" key="1">
    <source>
        <dbReference type="ARBA" id="ARBA00004928"/>
    </source>
</evidence>
<dbReference type="OrthoDB" id="1606438at2759"/>
<dbReference type="InterPro" id="IPR012967">
    <property type="entry name" value="COMT_dimerisation"/>
</dbReference>
<dbReference type="SUPFAM" id="SSF53335">
    <property type="entry name" value="S-adenosyl-L-methionine-dependent methyltransferases"/>
    <property type="match status" value="1"/>
</dbReference>
<evidence type="ECO:0000313" key="13">
    <source>
        <dbReference type="Proteomes" id="UP000242715"/>
    </source>
</evidence>
<feature type="active site" description="Proton acceptor" evidence="8">
    <location>
        <position position="282"/>
    </location>
</feature>
<protein>
    <recommendedName>
        <fullName evidence="6">caffeate O-methyltransferase</fullName>
        <ecNumber evidence="6">2.1.1.68</ecNumber>
    </recommendedName>
</protein>
<dbReference type="Pfam" id="PF00891">
    <property type="entry name" value="Methyltransf_2"/>
    <property type="match status" value="1"/>
</dbReference>
<dbReference type="Gene3D" id="3.40.50.150">
    <property type="entry name" value="Vaccinia Virus protein VP39"/>
    <property type="match status" value="1"/>
</dbReference>
<evidence type="ECO:0000259" key="10">
    <source>
        <dbReference type="Pfam" id="PF00891"/>
    </source>
</evidence>
<name>A0A2Z6P3W3_TRISU</name>
<evidence type="ECO:0000313" key="12">
    <source>
        <dbReference type="EMBL" id="GAU51098.1"/>
    </source>
</evidence>
<gene>
    <name evidence="12" type="ORF">TSUD_411790</name>
</gene>
<evidence type="ECO:0000256" key="8">
    <source>
        <dbReference type="PIRSR" id="PIRSR005739-1"/>
    </source>
</evidence>
<dbReference type="Pfam" id="PF08100">
    <property type="entry name" value="Dimerisation"/>
    <property type="match status" value="1"/>
</dbReference>
<dbReference type="InterPro" id="IPR001077">
    <property type="entry name" value="COMT_C"/>
</dbReference>
<evidence type="ECO:0000256" key="3">
    <source>
        <dbReference type="ARBA" id="ARBA00022679"/>
    </source>
</evidence>
<evidence type="ECO:0000256" key="6">
    <source>
        <dbReference type="ARBA" id="ARBA00039011"/>
    </source>
</evidence>
<dbReference type="GO" id="GO:0032259">
    <property type="term" value="P:methylation"/>
    <property type="evidence" value="ECO:0007669"/>
    <property type="project" value="UniProtKB-KW"/>
</dbReference>
<dbReference type="PIRSF" id="PIRSF005739">
    <property type="entry name" value="O-mtase"/>
    <property type="match status" value="1"/>
</dbReference>